<dbReference type="InterPro" id="IPR029056">
    <property type="entry name" value="Ribokinase-like"/>
</dbReference>
<protein>
    <recommendedName>
        <fullName evidence="3">Carbohydrate kinase PfkB domain-containing protein</fullName>
    </recommendedName>
</protein>
<evidence type="ECO:0000256" key="1">
    <source>
        <dbReference type="ARBA" id="ARBA00022679"/>
    </source>
</evidence>
<organism evidence="4 5">
    <name type="scientific">Teichococcus aerophilus</name>
    <dbReference type="NCBI Taxonomy" id="1224513"/>
    <lineage>
        <taxon>Bacteria</taxon>
        <taxon>Pseudomonadati</taxon>
        <taxon>Pseudomonadota</taxon>
        <taxon>Alphaproteobacteria</taxon>
        <taxon>Acetobacterales</taxon>
        <taxon>Roseomonadaceae</taxon>
        <taxon>Roseomonas</taxon>
    </lineage>
</organism>
<dbReference type="RefSeq" id="WP_187783367.1">
    <property type="nucleotide sequence ID" value="NZ_JACTVA010000005.1"/>
</dbReference>
<keyword evidence="5" id="KW-1185">Reference proteome</keyword>
<dbReference type="Gene3D" id="3.40.1190.20">
    <property type="match status" value="1"/>
</dbReference>
<comment type="caution">
    <text evidence="4">The sequence shown here is derived from an EMBL/GenBank/DDBJ whole genome shotgun (WGS) entry which is preliminary data.</text>
</comment>
<evidence type="ECO:0000313" key="5">
    <source>
        <dbReference type="Proteomes" id="UP000626026"/>
    </source>
</evidence>
<dbReference type="EMBL" id="JACTVA010000005">
    <property type="protein sequence ID" value="MBC9206194.1"/>
    <property type="molecule type" value="Genomic_DNA"/>
</dbReference>
<name>A0ABR7RI03_9PROT</name>
<sequence length="315" mass="32185">MLPPNTTPRLICLGHATLDRSYVIGRFPPMPRKVKALHAFANGGGMASSAAVAAARLGARTSLWGRVGDDADGLAIRQSLESEGVATNGLRRIAGAVSATSAVLIDAEGERLLAHHDGENLSVDPDFLPLGEVTGADAVLADLRWQEGALAMFAAARAAGVPTVLDADVSDLPDLLPLLRLTDYAVFSEGGLAEFADGPALEALARVRVAGVRHAGVTLGSAGYLWLDAAGQPCRQPAIPVQPVDTNGAGDAFHGAFSWAIAGGLGDAQAVRLAVATAALKCLHPGARAGLPRLPELQAFLGGLQPATAMEPAGP</sequence>
<feature type="domain" description="Carbohydrate kinase PfkB" evidence="3">
    <location>
        <begin position="10"/>
        <end position="292"/>
    </location>
</feature>
<dbReference type="SUPFAM" id="SSF53613">
    <property type="entry name" value="Ribokinase-like"/>
    <property type="match status" value="1"/>
</dbReference>
<dbReference type="Proteomes" id="UP000626026">
    <property type="component" value="Unassembled WGS sequence"/>
</dbReference>
<proteinExistence type="predicted"/>
<dbReference type="InterPro" id="IPR011611">
    <property type="entry name" value="PfkB_dom"/>
</dbReference>
<dbReference type="PROSITE" id="PS00584">
    <property type="entry name" value="PFKB_KINASES_2"/>
    <property type="match status" value="1"/>
</dbReference>
<dbReference type="InterPro" id="IPR002173">
    <property type="entry name" value="Carboh/pur_kinase_PfkB_CS"/>
</dbReference>
<reference evidence="4 5" key="1">
    <citation type="journal article" date="2013" name="Int. J. Syst. Evol. Microbiol.">
        <title>Roseomonas aerophila sp. nov., isolated from air.</title>
        <authorList>
            <person name="Kim S.J."/>
            <person name="Weon H.Y."/>
            <person name="Ahn J.H."/>
            <person name="Hong S.B."/>
            <person name="Seok S.J."/>
            <person name="Whang K.S."/>
            <person name="Kwon S.W."/>
        </authorList>
    </citation>
    <scope>NUCLEOTIDE SEQUENCE [LARGE SCALE GENOMIC DNA]</scope>
    <source>
        <strain evidence="4 5">NBRC 108923</strain>
    </source>
</reference>
<keyword evidence="1" id="KW-0808">Transferase</keyword>
<evidence type="ECO:0000259" key="3">
    <source>
        <dbReference type="Pfam" id="PF00294"/>
    </source>
</evidence>
<dbReference type="PANTHER" id="PTHR10584:SF157">
    <property type="entry name" value="SULFOFRUCTOSE KINASE"/>
    <property type="match status" value="1"/>
</dbReference>
<evidence type="ECO:0000313" key="4">
    <source>
        <dbReference type="EMBL" id="MBC9206194.1"/>
    </source>
</evidence>
<accession>A0ABR7RI03</accession>
<gene>
    <name evidence="4" type="ORF">IBL26_05045</name>
</gene>
<keyword evidence="2" id="KW-0418">Kinase</keyword>
<dbReference type="Pfam" id="PF00294">
    <property type="entry name" value="PfkB"/>
    <property type="match status" value="1"/>
</dbReference>
<evidence type="ECO:0000256" key="2">
    <source>
        <dbReference type="ARBA" id="ARBA00022777"/>
    </source>
</evidence>
<dbReference type="PANTHER" id="PTHR10584">
    <property type="entry name" value="SUGAR KINASE"/>
    <property type="match status" value="1"/>
</dbReference>